<comment type="caution">
    <text evidence="8">The sequence shown here is derived from an EMBL/GenBank/DDBJ whole genome shotgun (WGS) entry which is preliminary data.</text>
</comment>
<dbReference type="AlphaFoldDB" id="A0A6A0A3B4"/>
<protein>
    <recommendedName>
        <fullName evidence="10">Vacuolar protein sorting-associated protein 52 homolog</fullName>
    </recommendedName>
</protein>
<sequence>VREFVLQKVYLLRRPKTNVQILQQSSLLKNKYFVRFLRQHGQDVYQEVRSEYVTIVSRIYTSHFRTYLSAMEKLLLPAASQADTLGAQEGGGGPAVNMLNLFKKDGGAKSSTEQVFQLGERGALLLDLDKAPVVPHMAEAENRKFTYEVIFRSVHKLLLDTASSEFFFCLDFFEEEGVFKELFAAMIQEQVFQLGERGALLLDLDKAPVVPHMAEAENRKFTYEECAQATAGHRLL</sequence>
<dbReference type="GO" id="GO:0042147">
    <property type="term" value="P:retrograde transport, endosome to Golgi"/>
    <property type="evidence" value="ECO:0007669"/>
    <property type="project" value="TreeGrafter"/>
</dbReference>
<evidence type="ECO:0000256" key="1">
    <source>
        <dbReference type="ARBA" id="ARBA00004601"/>
    </source>
</evidence>
<proteinExistence type="inferred from homology"/>
<dbReference type="EMBL" id="BLLF01003185">
    <property type="protein sequence ID" value="GFH26634.1"/>
    <property type="molecule type" value="Genomic_DNA"/>
</dbReference>
<evidence type="ECO:0000256" key="2">
    <source>
        <dbReference type="ARBA" id="ARBA00008180"/>
    </source>
</evidence>
<reference evidence="8 9" key="1">
    <citation type="submission" date="2020-02" db="EMBL/GenBank/DDBJ databases">
        <title>Draft genome sequence of Haematococcus lacustris strain NIES-144.</title>
        <authorList>
            <person name="Morimoto D."/>
            <person name="Nakagawa S."/>
            <person name="Yoshida T."/>
            <person name="Sawayama S."/>
        </authorList>
    </citation>
    <scope>NUCLEOTIDE SEQUENCE [LARGE SCALE GENOMIC DNA]</scope>
    <source>
        <strain evidence="8 9">NIES-144</strain>
    </source>
</reference>
<dbReference type="InterPro" id="IPR048361">
    <property type="entry name" value="Vps52_C"/>
</dbReference>
<dbReference type="Pfam" id="PF04129">
    <property type="entry name" value="Vps52_CC"/>
    <property type="match status" value="1"/>
</dbReference>
<evidence type="ECO:0008006" key="10">
    <source>
        <dbReference type="Google" id="ProtNLM"/>
    </source>
</evidence>
<comment type="similarity">
    <text evidence="2">Belongs to the VPS52 family.</text>
</comment>
<feature type="non-terminal residue" evidence="8">
    <location>
        <position position="1"/>
    </location>
</feature>
<dbReference type="InterPro" id="IPR007258">
    <property type="entry name" value="Vps52"/>
</dbReference>
<keyword evidence="3" id="KW-0813">Transport</keyword>
<dbReference type="Pfam" id="PF20655">
    <property type="entry name" value="Vps52_C"/>
    <property type="match status" value="1"/>
</dbReference>
<evidence type="ECO:0000256" key="4">
    <source>
        <dbReference type="ARBA" id="ARBA00022927"/>
    </source>
</evidence>
<evidence type="ECO:0000256" key="3">
    <source>
        <dbReference type="ARBA" id="ARBA00022448"/>
    </source>
</evidence>
<dbReference type="GO" id="GO:0019905">
    <property type="term" value="F:syntaxin binding"/>
    <property type="evidence" value="ECO:0007669"/>
    <property type="project" value="TreeGrafter"/>
</dbReference>
<dbReference type="GO" id="GO:0000938">
    <property type="term" value="C:GARP complex"/>
    <property type="evidence" value="ECO:0007669"/>
    <property type="project" value="TreeGrafter"/>
</dbReference>
<evidence type="ECO:0000313" key="9">
    <source>
        <dbReference type="Proteomes" id="UP000485058"/>
    </source>
</evidence>
<dbReference type="GO" id="GO:0032456">
    <property type="term" value="P:endocytic recycling"/>
    <property type="evidence" value="ECO:0007669"/>
    <property type="project" value="TreeGrafter"/>
</dbReference>
<dbReference type="PANTHER" id="PTHR14190:SF7">
    <property type="entry name" value="VACUOLAR PROTEIN SORTING-ASSOCIATED PROTEIN 52 HOMOLOG"/>
    <property type="match status" value="1"/>
</dbReference>
<name>A0A6A0A3B4_HAELA</name>
<organism evidence="8 9">
    <name type="scientific">Haematococcus lacustris</name>
    <name type="common">Green alga</name>
    <name type="synonym">Haematococcus pluvialis</name>
    <dbReference type="NCBI Taxonomy" id="44745"/>
    <lineage>
        <taxon>Eukaryota</taxon>
        <taxon>Viridiplantae</taxon>
        <taxon>Chlorophyta</taxon>
        <taxon>core chlorophytes</taxon>
        <taxon>Chlorophyceae</taxon>
        <taxon>CS clade</taxon>
        <taxon>Chlamydomonadales</taxon>
        <taxon>Haematococcaceae</taxon>
        <taxon>Haematococcus</taxon>
    </lineage>
</organism>
<dbReference type="PANTHER" id="PTHR14190">
    <property type="entry name" value="SUPPRESSOR OF ACTIN MUTATIONS 2/VACUOLAR PROTEIN SORTING 52"/>
    <property type="match status" value="1"/>
</dbReference>
<dbReference type="Proteomes" id="UP000485058">
    <property type="component" value="Unassembled WGS sequence"/>
</dbReference>
<comment type="subcellular location">
    <subcellularLocation>
        <location evidence="1">Golgi apparatus</location>
        <location evidence="1">trans-Golgi network</location>
    </subcellularLocation>
</comment>
<dbReference type="GO" id="GO:0006896">
    <property type="term" value="P:Golgi to vacuole transport"/>
    <property type="evidence" value="ECO:0007669"/>
    <property type="project" value="TreeGrafter"/>
</dbReference>
<evidence type="ECO:0000256" key="5">
    <source>
        <dbReference type="ARBA" id="ARBA00023034"/>
    </source>
</evidence>
<keyword evidence="5" id="KW-0333">Golgi apparatus</keyword>
<accession>A0A6A0A3B4</accession>
<evidence type="ECO:0000259" key="6">
    <source>
        <dbReference type="Pfam" id="PF04129"/>
    </source>
</evidence>
<feature type="domain" description="Vps52 coiled-coil" evidence="6">
    <location>
        <begin position="1"/>
        <end position="37"/>
    </location>
</feature>
<dbReference type="GO" id="GO:0015031">
    <property type="term" value="P:protein transport"/>
    <property type="evidence" value="ECO:0007669"/>
    <property type="project" value="UniProtKB-KW"/>
</dbReference>
<feature type="domain" description="Vps52 C-terminal" evidence="7">
    <location>
        <begin position="57"/>
        <end position="186"/>
    </location>
</feature>
<dbReference type="GO" id="GO:0005829">
    <property type="term" value="C:cytosol"/>
    <property type="evidence" value="ECO:0007669"/>
    <property type="project" value="GOC"/>
</dbReference>
<keyword evidence="9" id="KW-1185">Reference proteome</keyword>
<evidence type="ECO:0000313" key="8">
    <source>
        <dbReference type="EMBL" id="GFH26634.1"/>
    </source>
</evidence>
<dbReference type="InterPro" id="IPR048319">
    <property type="entry name" value="Vps52_CC"/>
</dbReference>
<keyword evidence="4" id="KW-0653">Protein transport</keyword>
<gene>
    <name evidence="8" type="ORF">HaLaN_24812</name>
</gene>
<evidence type="ECO:0000259" key="7">
    <source>
        <dbReference type="Pfam" id="PF20655"/>
    </source>
</evidence>